<feature type="non-terminal residue" evidence="1">
    <location>
        <position position="69"/>
    </location>
</feature>
<dbReference type="SUPFAM" id="SSF48113">
    <property type="entry name" value="Heme-dependent peroxidases"/>
    <property type="match status" value="1"/>
</dbReference>
<dbReference type="Gene3D" id="1.10.640.10">
    <property type="entry name" value="Haem peroxidase domain superfamily, animal type"/>
    <property type="match status" value="1"/>
</dbReference>
<dbReference type="Pfam" id="PF03098">
    <property type="entry name" value="An_peroxidase"/>
    <property type="match status" value="1"/>
</dbReference>
<organism evidence="1 2">
    <name type="scientific">Saguinus oedipus</name>
    <name type="common">Cotton-top tamarin</name>
    <name type="synonym">Oedipomidas oedipus</name>
    <dbReference type="NCBI Taxonomy" id="9490"/>
    <lineage>
        <taxon>Eukaryota</taxon>
        <taxon>Metazoa</taxon>
        <taxon>Chordata</taxon>
        <taxon>Craniata</taxon>
        <taxon>Vertebrata</taxon>
        <taxon>Euteleostomi</taxon>
        <taxon>Mammalia</taxon>
        <taxon>Eutheria</taxon>
        <taxon>Euarchontoglires</taxon>
        <taxon>Primates</taxon>
        <taxon>Haplorrhini</taxon>
        <taxon>Platyrrhini</taxon>
        <taxon>Cebidae</taxon>
        <taxon>Callitrichinae</taxon>
        <taxon>Saguinus</taxon>
    </lineage>
</organism>
<gene>
    <name evidence="1" type="ORF">P7K49_026197</name>
</gene>
<keyword evidence="2" id="KW-1185">Reference proteome</keyword>
<accession>A0ABQ9UCL6</accession>
<dbReference type="InterPro" id="IPR010255">
    <property type="entry name" value="Haem_peroxidase_sf"/>
</dbReference>
<dbReference type="InterPro" id="IPR037120">
    <property type="entry name" value="Haem_peroxidase_sf_animal"/>
</dbReference>
<dbReference type="EMBL" id="JASSZA010000013">
    <property type="protein sequence ID" value="KAK2094781.1"/>
    <property type="molecule type" value="Genomic_DNA"/>
</dbReference>
<feature type="non-terminal residue" evidence="1">
    <location>
        <position position="1"/>
    </location>
</feature>
<dbReference type="Proteomes" id="UP001266305">
    <property type="component" value="Unassembled WGS sequence"/>
</dbReference>
<sequence length="69" mass="7896">FWYENPGVFTPAQLTQLKQASLGRVLCDNGDSIRQVQADVFVKAEYPHDYISCSEIPKVDLRMWQDCCA</sequence>
<dbReference type="PROSITE" id="PS50292">
    <property type="entry name" value="PEROXIDASE_3"/>
    <property type="match status" value="1"/>
</dbReference>
<evidence type="ECO:0000313" key="2">
    <source>
        <dbReference type="Proteomes" id="UP001266305"/>
    </source>
</evidence>
<reference evidence="1 2" key="1">
    <citation type="submission" date="2023-05" db="EMBL/GenBank/DDBJ databases">
        <title>B98-5 Cell Line De Novo Hybrid Assembly: An Optical Mapping Approach.</title>
        <authorList>
            <person name="Kananen K."/>
            <person name="Auerbach J.A."/>
            <person name="Kautto E."/>
            <person name="Blachly J.S."/>
        </authorList>
    </citation>
    <scope>NUCLEOTIDE SEQUENCE [LARGE SCALE GENOMIC DNA]</scope>
    <source>
        <strain evidence="1">B95-8</strain>
        <tissue evidence="1">Cell line</tissue>
    </source>
</reference>
<protein>
    <submittedName>
        <fullName evidence="1">Uncharacterized protein</fullName>
    </submittedName>
</protein>
<dbReference type="PANTHER" id="PTHR11475">
    <property type="entry name" value="OXIDASE/PEROXIDASE"/>
    <property type="match status" value="1"/>
</dbReference>
<name>A0ABQ9UCL6_SAGOE</name>
<evidence type="ECO:0000313" key="1">
    <source>
        <dbReference type="EMBL" id="KAK2094781.1"/>
    </source>
</evidence>
<proteinExistence type="predicted"/>
<comment type="caution">
    <text evidence="1">The sequence shown here is derived from an EMBL/GenBank/DDBJ whole genome shotgun (WGS) entry which is preliminary data.</text>
</comment>
<dbReference type="InterPro" id="IPR019791">
    <property type="entry name" value="Haem_peroxidase_animal"/>
</dbReference>
<dbReference type="PANTHER" id="PTHR11475:SF38">
    <property type="entry name" value="OXIDOREDUCTASE PXDNL-RELATED"/>
    <property type="match status" value="1"/>
</dbReference>